<dbReference type="Proteomes" id="UP001060414">
    <property type="component" value="Chromosome"/>
</dbReference>
<sequence length="407" mass="44945">MINPLINPDKSPAADPHAGKALSRGLVLVVDDEPELVEMLEYSLRQQGYATLATGDGFSACRLIEKERPELILLDILMPDLDGWEVCRLLRSVPDEEIATIPVVMLTALNDAEDRLRGLELGADAYVAKPYSLRELLALAENLIARRRRDQTQRSELARLRSREQVSADVQGLLFHELRNQLVVIGGFSNMLARGDMESQPLKTRDYLKAIHRSSDYLSQLAEEFQMVRQIEDGSLELALAEVDVRLLVEDVMALFRPLAEMRQIALDLQIEADVPPVASHWAALKVVLSNLVDNAVKFSSSGSRVGARLFWDAQGAEVGVEISDTGAGIAEEEQDLVFQKFCRGRIGRQQSRGSGLGLYMVRTLLQALGGRVTLRSSPGHGCRFTVFLPVEEGQGNRSDFHGSGSS</sequence>
<dbReference type="InterPro" id="IPR036890">
    <property type="entry name" value="HATPase_C_sf"/>
</dbReference>
<dbReference type="InterPro" id="IPR001789">
    <property type="entry name" value="Sig_transdc_resp-reg_receiver"/>
</dbReference>
<evidence type="ECO:0000256" key="4">
    <source>
        <dbReference type="PROSITE-ProRule" id="PRU00169"/>
    </source>
</evidence>
<keyword evidence="7" id="KW-0808">Transferase</keyword>
<keyword evidence="3 4" id="KW-0597">Phosphoprotein</keyword>
<dbReference type="Gene3D" id="1.10.287.130">
    <property type="match status" value="1"/>
</dbReference>
<dbReference type="SUPFAM" id="SSF47384">
    <property type="entry name" value="Homodimeric domain of signal transducing histidine kinase"/>
    <property type="match status" value="1"/>
</dbReference>
<dbReference type="Pfam" id="PF00072">
    <property type="entry name" value="Response_reg"/>
    <property type="match status" value="1"/>
</dbReference>
<feature type="modified residue" description="4-aspartylphosphate" evidence="4">
    <location>
        <position position="75"/>
    </location>
</feature>
<dbReference type="PRINTS" id="PR00344">
    <property type="entry name" value="BCTRLSENSOR"/>
</dbReference>
<proteinExistence type="predicted"/>
<dbReference type="InterPro" id="IPR036097">
    <property type="entry name" value="HisK_dim/P_sf"/>
</dbReference>
<dbReference type="SUPFAM" id="SSF52172">
    <property type="entry name" value="CheY-like"/>
    <property type="match status" value="1"/>
</dbReference>
<dbReference type="PANTHER" id="PTHR43547:SF2">
    <property type="entry name" value="HYBRID SIGNAL TRANSDUCTION HISTIDINE KINASE C"/>
    <property type="match status" value="1"/>
</dbReference>
<evidence type="ECO:0000259" key="6">
    <source>
        <dbReference type="PROSITE" id="PS50110"/>
    </source>
</evidence>
<dbReference type="InterPro" id="IPR005467">
    <property type="entry name" value="His_kinase_dom"/>
</dbReference>
<evidence type="ECO:0000259" key="5">
    <source>
        <dbReference type="PROSITE" id="PS50109"/>
    </source>
</evidence>
<dbReference type="InterPro" id="IPR004358">
    <property type="entry name" value="Sig_transdc_His_kin-like_C"/>
</dbReference>
<dbReference type="GO" id="GO:0016301">
    <property type="term" value="F:kinase activity"/>
    <property type="evidence" value="ECO:0007669"/>
    <property type="project" value="UniProtKB-KW"/>
</dbReference>
<dbReference type="InterPro" id="IPR003594">
    <property type="entry name" value="HATPase_dom"/>
</dbReference>
<dbReference type="Pfam" id="PF00512">
    <property type="entry name" value="HisKA"/>
    <property type="match status" value="1"/>
</dbReference>
<dbReference type="SUPFAM" id="SSF55874">
    <property type="entry name" value="ATPase domain of HSP90 chaperone/DNA topoisomerase II/histidine kinase"/>
    <property type="match status" value="1"/>
</dbReference>
<evidence type="ECO:0000256" key="2">
    <source>
        <dbReference type="ARBA" id="ARBA00012438"/>
    </source>
</evidence>
<dbReference type="InterPro" id="IPR011006">
    <property type="entry name" value="CheY-like_superfamily"/>
</dbReference>
<accession>A0ABY5ZME2</accession>
<keyword evidence="8" id="KW-1185">Reference proteome</keyword>
<evidence type="ECO:0000256" key="1">
    <source>
        <dbReference type="ARBA" id="ARBA00000085"/>
    </source>
</evidence>
<keyword evidence="7" id="KW-0418">Kinase</keyword>
<evidence type="ECO:0000313" key="8">
    <source>
        <dbReference type="Proteomes" id="UP001060414"/>
    </source>
</evidence>
<dbReference type="EC" id="2.7.13.3" evidence="2"/>
<dbReference type="PANTHER" id="PTHR43547">
    <property type="entry name" value="TWO-COMPONENT HISTIDINE KINASE"/>
    <property type="match status" value="1"/>
</dbReference>
<dbReference type="CDD" id="cd00075">
    <property type="entry name" value="HATPase"/>
    <property type="match status" value="1"/>
</dbReference>
<organism evidence="7 8">
    <name type="scientific">Geoalkalibacter halelectricus</name>
    <dbReference type="NCBI Taxonomy" id="2847045"/>
    <lineage>
        <taxon>Bacteria</taxon>
        <taxon>Pseudomonadati</taxon>
        <taxon>Thermodesulfobacteriota</taxon>
        <taxon>Desulfuromonadia</taxon>
        <taxon>Desulfuromonadales</taxon>
        <taxon>Geoalkalibacteraceae</taxon>
        <taxon>Geoalkalibacter</taxon>
    </lineage>
</organism>
<evidence type="ECO:0000313" key="7">
    <source>
        <dbReference type="EMBL" id="UWZ78411.1"/>
    </source>
</evidence>
<feature type="domain" description="Response regulatory" evidence="6">
    <location>
        <begin position="26"/>
        <end position="144"/>
    </location>
</feature>
<evidence type="ECO:0000256" key="3">
    <source>
        <dbReference type="ARBA" id="ARBA00022553"/>
    </source>
</evidence>
<dbReference type="Pfam" id="PF02518">
    <property type="entry name" value="HATPase_c"/>
    <property type="match status" value="1"/>
</dbReference>
<dbReference type="SMART" id="SM00448">
    <property type="entry name" value="REC"/>
    <property type="match status" value="1"/>
</dbReference>
<comment type="catalytic activity">
    <reaction evidence="1">
        <text>ATP + protein L-histidine = ADP + protein N-phospho-L-histidine.</text>
        <dbReference type="EC" id="2.7.13.3"/>
    </reaction>
</comment>
<reference evidence="7" key="1">
    <citation type="journal article" date="2022" name="Environ. Microbiol.">
        <title>Geoalkalibacter halelectricus SAP #1 sp. nov. possessing extracellular electron transfer and mineral#reducing capabilities from a haloalkaline environment.</title>
        <authorList>
            <person name="Yadav S."/>
            <person name="Singh R."/>
            <person name="Sundharam S.S."/>
            <person name="Chaudhary S."/>
            <person name="Krishnamurthi S."/>
            <person name="Patil S.A."/>
        </authorList>
    </citation>
    <scope>NUCLEOTIDE SEQUENCE</scope>
    <source>
        <strain evidence="7">SAP-1</strain>
    </source>
</reference>
<name>A0ABY5ZME2_9BACT</name>
<dbReference type="EMBL" id="CP092109">
    <property type="protein sequence ID" value="UWZ78411.1"/>
    <property type="molecule type" value="Genomic_DNA"/>
</dbReference>
<gene>
    <name evidence="7" type="ORF">L9S41_12025</name>
</gene>
<protein>
    <recommendedName>
        <fullName evidence="2">histidine kinase</fullName>
        <ecNumber evidence="2">2.7.13.3</ecNumber>
    </recommendedName>
</protein>
<dbReference type="InterPro" id="IPR003661">
    <property type="entry name" value="HisK_dim/P_dom"/>
</dbReference>
<dbReference type="Gene3D" id="3.40.50.2300">
    <property type="match status" value="1"/>
</dbReference>
<dbReference type="PROSITE" id="PS50109">
    <property type="entry name" value="HIS_KIN"/>
    <property type="match status" value="1"/>
</dbReference>
<feature type="domain" description="Histidine kinase" evidence="5">
    <location>
        <begin position="173"/>
        <end position="393"/>
    </location>
</feature>
<dbReference type="PROSITE" id="PS50110">
    <property type="entry name" value="RESPONSE_REGULATORY"/>
    <property type="match status" value="1"/>
</dbReference>
<dbReference type="SMART" id="SM00387">
    <property type="entry name" value="HATPase_c"/>
    <property type="match status" value="1"/>
</dbReference>
<dbReference type="RefSeq" id="WP_260746763.1">
    <property type="nucleotide sequence ID" value="NZ_CP092109.1"/>
</dbReference>
<dbReference type="Gene3D" id="3.30.565.10">
    <property type="entry name" value="Histidine kinase-like ATPase, C-terminal domain"/>
    <property type="match status" value="1"/>
</dbReference>